<dbReference type="EMBL" id="SOSA01001068">
    <property type="protein sequence ID" value="THC87728.1"/>
    <property type="molecule type" value="Genomic_DNA"/>
</dbReference>
<name>A0A4S3J1D5_9EURO</name>
<proteinExistence type="predicted"/>
<dbReference type="VEuPathDB" id="FungiDB:EYZ11_012826"/>
<protein>
    <submittedName>
        <fullName evidence="1">Uncharacterized protein</fullName>
    </submittedName>
</protein>
<evidence type="ECO:0000313" key="2">
    <source>
        <dbReference type="Proteomes" id="UP000308092"/>
    </source>
</evidence>
<evidence type="ECO:0000313" key="1">
    <source>
        <dbReference type="EMBL" id="THC87728.1"/>
    </source>
</evidence>
<dbReference type="AlphaFoldDB" id="A0A4S3J1D5"/>
<keyword evidence="2" id="KW-1185">Reference proteome</keyword>
<sequence>MASALLKRQVVEQRIPFLLSIRRSSSGRSSYGIGGGRYEGGAPRTAAGMRF</sequence>
<reference evidence="1 2" key="1">
    <citation type="submission" date="2019-03" db="EMBL/GenBank/DDBJ databases">
        <title>The genome sequence of a newly discovered highly antifungal drug resistant Aspergillus species, Aspergillus tanneri NIH 1004.</title>
        <authorList>
            <person name="Mounaud S."/>
            <person name="Singh I."/>
            <person name="Joardar V."/>
            <person name="Pakala S."/>
            <person name="Pakala S."/>
            <person name="Venepally P."/>
            <person name="Hoover J."/>
            <person name="Nierman W."/>
            <person name="Chung J."/>
            <person name="Losada L."/>
        </authorList>
    </citation>
    <scope>NUCLEOTIDE SEQUENCE [LARGE SCALE GENOMIC DNA]</scope>
    <source>
        <strain evidence="1 2">NIH1004</strain>
    </source>
</reference>
<comment type="caution">
    <text evidence="1">The sequence shown here is derived from an EMBL/GenBank/DDBJ whole genome shotgun (WGS) entry which is preliminary data.</text>
</comment>
<accession>A0A4S3J1D5</accession>
<dbReference type="Proteomes" id="UP000308092">
    <property type="component" value="Unassembled WGS sequence"/>
</dbReference>
<organism evidence="1 2">
    <name type="scientific">Aspergillus tanneri</name>
    <dbReference type="NCBI Taxonomy" id="1220188"/>
    <lineage>
        <taxon>Eukaryota</taxon>
        <taxon>Fungi</taxon>
        <taxon>Dikarya</taxon>
        <taxon>Ascomycota</taxon>
        <taxon>Pezizomycotina</taxon>
        <taxon>Eurotiomycetes</taxon>
        <taxon>Eurotiomycetidae</taxon>
        <taxon>Eurotiales</taxon>
        <taxon>Aspergillaceae</taxon>
        <taxon>Aspergillus</taxon>
        <taxon>Aspergillus subgen. Circumdati</taxon>
    </lineage>
</organism>
<gene>
    <name evidence="1" type="ORF">EYZ11_012826</name>
</gene>